<keyword evidence="2" id="KW-1185">Reference proteome</keyword>
<accession>A0ACC4CHK1</accession>
<dbReference type="EMBL" id="RCHU02000004">
    <property type="protein sequence ID" value="KAL3597454.1"/>
    <property type="molecule type" value="Genomic_DNA"/>
</dbReference>
<comment type="caution">
    <text evidence="1">The sequence shown here is derived from an EMBL/GenBank/DDBJ whole genome shotgun (WGS) entry which is preliminary data.</text>
</comment>
<evidence type="ECO:0000313" key="2">
    <source>
        <dbReference type="Proteomes" id="UP000309997"/>
    </source>
</evidence>
<reference evidence="1 2" key="1">
    <citation type="journal article" date="2024" name="Plant Biotechnol. J.">
        <title>Genome and CRISPR/Cas9 system of a widespread forest tree (Populus alba) in the world.</title>
        <authorList>
            <person name="Liu Y.J."/>
            <person name="Jiang P.F."/>
            <person name="Han X.M."/>
            <person name="Li X.Y."/>
            <person name="Wang H.M."/>
            <person name="Wang Y.J."/>
            <person name="Wang X.X."/>
            <person name="Zeng Q.Y."/>
        </authorList>
    </citation>
    <scope>NUCLEOTIDE SEQUENCE [LARGE SCALE GENOMIC DNA]</scope>
    <source>
        <strain evidence="2">cv. PAL-ZL1</strain>
    </source>
</reference>
<protein>
    <submittedName>
        <fullName evidence="1">Uncharacterized protein</fullName>
    </submittedName>
</protein>
<gene>
    <name evidence="1" type="ORF">D5086_009091</name>
</gene>
<evidence type="ECO:0000313" key="1">
    <source>
        <dbReference type="EMBL" id="KAL3597454.1"/>
    </source>
</evidence>
<sequence>MIHSLGDSSYTEILDKVIPCVLSEKAELISYYISAPDFPSDSREKKRPLARRTQTSLSALKETEHTLMLMNGLFSLPPLCCASKPMSSAFSVITTATVGKGHSVSAYLVALHIYRISFLLLKYLCMETEGAAKRSEEVGFADLTQIPELPMLEILHGLQDQAVAIVPELCGSNKSRFVEEALY</sequence>
<proteinExistence type="predicted"/>
<name>A0ACC4CHK1_POPAL</name>
<organism evidence="1 2">
    <name type="scientific">Populus alba</name>
    <name type="common">White poplar</name>
    <dbReference type="NCBI Taxonomy" id="43335"/>
    <lineage>
        <taxon>Eukaryota</taxon>
        <taxon>Viridiplantae</taxon>
        <taxon>Streptophyta</taxon>
        <taxon>Embryophyta</taxon>
        <taxon>Tracheophyta</taxon>
        <taxon>Spermatophyta</taxon>
        <taxon>Magnoliopsida</taxon>
        <taxon>eudicotyledons</taxon>
        <taxon>Gunneridae</taxon>
        <taxon>Pentapetalae</taxon>
        <taxon>rosids</taxon>
        <taxon>fabids</taxon>
        <taxon>Malpighiales</taxon>
        <taxon>Salicaceae</taxon>
        <taxon>Saliceae</taxon>
        <taxon>Populus</taxon>
    </lineage>
</organism>
<dbReference type="Proteomes" id="UP000309997">
    <property type="component" value="Unassembled WGS sequence"/>
</dbReference>